<evidence type="ECO:0008006" key="3">
    <source>
        <dbReference type="Google" id="ProtNLM"/>
    </source>
</evidence>
<dbReference type="EMBL" id="FNFF01000002">
    <property type="protein sequence ID" value="SDJ73995.1"/>
    <property type="molecule type" value="Genomic_DNA"/>
</dbReference>
<proteinExistence type="predicted"/>
<sequence>MRVSEHYKLSRTQPTLDFVDVDVENDTPVYIDPSSLKNLPDEWSSQCHTMLSTFFHSVVDAINHRDQTRLRELLIRLQEPNETHFGLSKGKSRGRALGPHLVERISNNLAVSKAAETGLLEDLEDTALFIEGIGRDIVSDVTTNIIRGMLISYTQSMASMYGMPLLDGIRSGLVWNPSNREWEEGNTRMLVPVGTPLLLVPKAVVRHDLLLTKEDYFRNYLAPVLQDEELDNPASKLVQTAKSGRKYVTKMDIEIEYGGNKAKMVDLSAGRSGVFRAYKEDKRRNPSPPMEHDELSAATGTKPVNFQALLAEVLETPPGLEHATTYHKKVHALLSAIFYPWLTYPVVEHPLNESRKRVDITYTNRSTDGFFGWVTRQGHPSSHIFVECKNYNSELGNPELDQLCGRFSPLRGKVGLLLCRSLTDKEKFLQRCRDAAITRHEFVLLLDDSDLTALVEEVVASYAPEDPDVEATEEPEPPSPGEFRLLFERFRGLVS</sequence>
<dbReference type="Proteomes" id="UP000199155">
    <property type="component" value="Unassembled WGS sequence"/>
</dbReference>
<gene>
    <name evidence="1" type="ORF">SAMN05421806_102275</name>
</gene>
<accession>A0A1G8W8D6</accession>
<evidence type="ECO:0000313" key="1">
    <source>
        <dbReference type="EMBL" id="SDJ73995.1"/>
    </source>
</evidence>
<organism evidence="1 2">
    <name type="scientific">Streptomyces indicus</name>
    <dbReference type="NCBI Taxonomy" id="417292"/>
    <lineage>
        <taxon>Bacteria</taxon>
        <taxon>Bacillati</taxon>
        <taxon>Actinomycetota</taxon>
        <taxon>Actinomycetes</taxon>
        <taxon>Kitasatosporales</taxon>
        <taxon>Streptomycetaceae</taxon>
        <taxon>Streptomyces</taxon>
    </lineage>
</organism>
<evidence type="ECO:0000313" key="2">
    <source>
        <dbReference type="Proteomes" id="UP000199155"/>
    </source>
</evidence>
<name>A0A1G8W8D6_9ACTN</name>
<keyword evidence="2" id="KW-1185">Reference proteome</keyword>
<dbReference type="AlphaFoldDB" id="A0A1G8W8D6"/>
<protein>
    <recommendedName>
        <fullName evidence="3">Restriction endonuclease</fullName>
    </recommendedName>
</protein>
<reference evidence="1 2" key="1">
    <citation type="submission" date="2016-10" db="EMBL/GenBank/DDBJ databases">
        <authorList>
            <person name="de Groot N.N."/>
        </authorList>
    </citation>
    <scope>NUCLEOTIDE SEQUENCE [LARGE SCALE GENOMIC DNA]</scope>
    <source>
        <strain evidence="1 2">CGMCC 4.5727</strain>
    </source>
</reference>